<dbReference type="Proteomes" id="UP000670092">
    <property type="component" value="Unassembled WGS sequence"/>
</dbReference>
<evidence type="ECO:0000313" key="2">
    <source>
        <dbReference type="Proteomes" id="UP000670092"/>
    </source>
</evidence>
<gene>
    <name evidence="1" type="ORF">I7I52_08714</name>
</gene>
<dbReference type="AlphaFoldDB" id="A0A8H8D209"/>
<accession>A0A8H8D209</accession>
<dbReference type="VEuPathDB" id="FungiDB:I7I52_08714"/>
<name>A0A8H8D209_AJECA</name>
<comment type="caution">
    <text evidence="1">The sequence shown here is derived from an EMBL/GenBank/DDBJ whole genome shotgun (WGS) entry which is preliminary data.</text>
</comment>
<proteinExistence type="predicted"/>
<evidence type="ECO:0000313" key="1">
    <source>
        <dbReference type="EMBL" id="KAG5298685.1"/>
    </source>
</evidence>
<protein>
    <submittedName>
        <fullName evidence="1">Uncharacterized protein</fullName>
    </submittedName>
</protein>
<sequence length="64" mass="6885">MNAWFSVNPVFIGLQALIFAPCEESPFSALPLPCLRLPLLPASNRPAAPLRAITLLRPATAPCE</sequence>
<dbReference type="EMBL" id="JAEVHI010000002">
    <property type="protein sequence ID" value="KAG5298685.1"/>
    <property type="molecule type" value="Genomic_DNA"/>
</dbReference>
<organism evidence="1 2">
    <name type="scientific">Ajellomyces capsulatus</name>
    <name type="common">Darling's disease fungus</name>
    <name type="synonym">Histoplasma capsulatum</name>
    <dbReference type="NCBI Taxonomy" id="5037"/>
    <lineage>
        <taxon>Eukaryota</taxon>
        <taxon>Fungi</taxon>
        <taxon>Dikarya</taxon>
        <taxon>Ascomycota</taxon>
        <taxon>Pezizomycotina</taxon>
        <taxon>Eurotiomycetes</taxon>
        <taxon>Eurotiomycetidae</taxon>
        <taxon>Onygenales</taxon>
        <taxon>Ajellomycetaceae</taxon>
        <taxon>Histoplasma</taxon>
    </lineage>
</organism>
<reference evidence="1 2" key="1">
    <citation type="submission" date="2021-01" db="EMBL/GenBank/DDBJ databases">
        <title>Chromosome-level genome assembly of a human fungal pathogen reveals clustering of transcriptionally co-regulated genes.</title>
        <authorList>
            <person name="Voorhies M."/>
            <person name="Cohen S."/>
            <person name="Shea T.P."/>
            <person name="Petrus S."/>
            <person name="Munoz J.F."/>
            <person name="Poplawski S."/>
            <person name="Goldman W.E."/>
            <person name="Michael T."/>
            <person name="Cuomo C.A."/>
            <person name="Sil A."/>
            <person name="Beyhan S."/>
        </authorList>
    </citation>
    <scope>NUCLEOTIDE SEQUENCE [LARGE SCALE GENOMIC DNA]</scope>
    <source>
        <strain evidence="1 2">G184AR</strain>
    </source>
</reference>